<reference evidence="7" key="1">
    <citation type="journal article" date="2019" name="Int. J. Syst. Evol. Microbiol.">
        <title>The Global Catalogue of Microorganisms (GCM) 10K type strain sequencing project: providing services to taxonomists for standard genome sequencing and annotation.</title>
        <authorList>
            <consortium name="The Broad Institute Genomics Platform"/>
            <consortium name="The Broad Institute Genome Sequencing Center for Infectious Disease"/>
            <person name="Wu L."/>
            <person name="Ma J."/>
        </authorList>
    </citation>
    <scope>NUCLEOTIDE SEQUENCE [LARGE SCALE GENOMIC DNA]</scope>
    <source>
        <strain evidence="7">JCM 17695</strain>
    </source>
</reference>
<evidence type="ECO:0000256" key="2">
    <source>
        <dbReference type="ARBA" id="ARBA00023015"/>
    </source>
</evidence>
<dbReference type="EMBL" id="JBHTEY010000004">
    <property type="protein sequence ID" value="MFC7616737.1"/>
    <property type="molecule type" value="Genomic_DNA"/>
</dbReference>
<accession>A0ABW2TSD9</accession>
<dbReference type="Gene3D" id="3.40.190.10">
    <property type="entry name" value="Periplasmic binding protein-like II"/>
    <property type="match status" value="2"/>
</dbReference>
<dbReference type="Proteomes" id="UP001596512">
    <property type="component" value="Unassembled WGS sequence"/>
</dbReference>
<gene>
    <name evidence="6" type="ORF">ACFQV2_28040</name>
</gene>
<comment type="caution">
    <text evidence="6">The sequence shown here is derived from an EMBL/GenBank/DDBJ whole genome shotgun (WGS) entry which is preliminary data.</text>
</comment>
<dbReference type="InterPro" id="IPR005119">
    <property type="entry name" value="LysR_subst-bd"/>
</dbReference>
<evidence type="ECO:0000313" key="6">
    <source>
        <dbReference type="EMBL" id="MFC7616737.1"/>
    </source>
</evidence>
<dbReference type="PANTHER" id="PTHR30346">
    <property type="entry name" value="TRANSCRIPTIONAL DUAL REGULATOR HCAR-RELATED"/>
    <property type="match status" value="1"/>
</dbReference>
<evidence type="ECO:0000313" key="7">
    <source>
        <dbReference type="Proteomes" id="UP001596512"/>
    </source>
</evidence>
<evidence type="ECO:0000256" key="4">
    <source>
        <dbReference type="ARBA" id="ARBA00023163"/>
    </source>
</evidence>
<dbReference type="PANTHER" id="PTHR30346:SF30">
    <property type="entry name" value="SMALL NEUTRAL PROTEASE REGULATORY PROTEIN"/>
    <property type="match status" value="1"/>
</dbReference>
<keyword evidence="4" id="KW-0804">Transcription</keyword>
<proteinExistence type="inferred from homology"/>
<sequence length="201" mass="21684">MTLQVETSSTDLAQALASAHLDAAIIAMSEDQEVPLAKHLAHRVLLPWVPVFVALAADHPLAAAPEIDMADLAGEAWIGPPGPEDGSLASLRAAADRAGFRPRIRFEFPHGGGRPLIAAGQAVQLCEPTAPETTGLAVRPLKDAPMRMRIVLAWHRERMAAEQVQVIHREAAAAYAQHAMSSPVFRRWCRGRRGFHLPGVP</sequence>
<keyword evidence="3" id="KW-0238">DNA-binding</keyword>
<dbReference type="SUPFAM" id="SSF53850">
    <property type="entry name" value="Periplasmic binding protein-like II"/>
    <property type="match status" value="1"/>
</dbReference>
<evidence type="ECO:0000256" key="1">
    <source>
        <dbReference type="ARBA" id="ARBA00009437"/>
    </source>
</evidence>
<comment type="similarity">
    <text evidence="1">Belongs to the LysR transcriptional regulatory family.</text>
</comment>
<evidence type="ECO:0000256" key="3">
    <source>
        <dbReference type="ARBA" id="ARBA00023125"/>
    </source>
</evidence>
<name>A0ABW2TSD9_9PSEU</name>
<organism evidence="6 7">
    <name type="scientific">Actinokineospora soli</name>
    <dbReference type="NCBI Taxonomy" id="1048753"/>
    <lineage>
        <taxon>Bacteria</taxon>
        <taxon>Bacillati</taxon>
        <taxon>Actinomycetota</taxon>
        <taxon>Actinomycetes</taxon>
        <taxon>Pseudonocardiales</taxon>
        <taxon>Pseudonocardiaceae</taxon>
        <taxon>Actinokineospora</taxon>
    </lineage>
</organism>
<keyword evidence="7" id="KW-1185">Reference proteome</keyword>
<keyword evidence="2" id="KW-0805">Transcription regulation</keyword>
<evidence type="ECO:0000259" key="5">
    <source>
        <dbReference type="Pfam" id="PF03466"/>
    </source>
</evidence>
<dbReference type="Pfam" id="PF03466">
    <property type="entry name" value="LysR_substrate"/>
    <property type="match status" value="1"/>
</dbReference>
<protein>
    <submittedName>
        <fullName evidence="6">LysR substrate-binding domain-containing protein</fullName>
    </submittedName>
</protein>
<feature type="domain" description="LysR substrate-binding" evidence="5">
    <location>
        <begin position="5"/>
        <end position="170"/>
    </location>
</feature>